<dbReference type="InterPro" id="IPR029470">
    <property type="entry name" value="PDDEXK_4"/>
</dbReference>
<gene>
    <name evidence="1" type="ORF">SH1V18_32410</name>
</gene>
<evidence type="ECO:0000313" key="1">
    <source>
        <dbReference type="EMBL" id="GKX30761.1"/>
    </source>
</evidence>
<sequence>MNHSLNKFIINNVKLEKLESRLNKFNPLNILKVNEYELRHSNVLAWLLDPNENHGLGEEFIKKFLGEVILLNEDINLEISVVDIYLNNFYDIQVLREWKNIDILAISHSNKMIILIENKVKAKESEGQLKRYSDVVETKFRDYKKLKVLLTVEGEEPTENEYVICNYYSILKILTNIMKLNSGNLNDKVEDFINYYIEVLEDIVDEDEEIIDLCREIYKENKKIIDYIASNKNKIHITKGSMEEKAVNVYNIYEKSIDMIFRHGKTTTFLEAANKFIKHNNDVILEKESNTYYCFINSSMDKIKSLSSEGTPIYYIFNNRLNKNNRLRMFIEVQSFGDNYQKRQEFLHELNKLDEFHIKERSFNPESRYTRIYSKSIVVNDITEDQILKYMNELYRNSLKDLNKILEVAMNIKK</sequence>
<protein>
    <recommendedName>
        <fullName evidence="3">PD-(D/E)XK nuclease superfamily protein</fullName>
    </recommendedName>
</protein>
<dbReference type="Proteomes" id="UP001144256">
    <property type="component" value="Unassembled WGS sequence"/>
</dbReference>
<dbReference type="Pfam" id="PF14281">
    <property type="entry name" value="PDDEXK_4"/>
    <property type="match status" value="1"/>
</dbReference>
<proteinExistence type="predicted"/>
<evidence type="ECO:0008006" key="3">
    <source>
        <dbReference type="Google" id="ProtNLM"/>
    </source>
</evidence>
<dbReference type="RefSeq" id="WP_281817231.1">
    <property type="nucleotide sequence ID" value="NZ_BRLB01000011.1"/>
</dbReference>
<accession>A0A9W5YDR1</accession>
<dbReference type="AlphaFoldDB" id="A0A9W5YDR1"/>
<name>A0A9W5YDR1_9FIRM</name>
<reference evidence="1" key="1">
    <citation type="submission" date="2022-06" db="EMBL/GenBank/DDBJ databases">
        <title>Vallitalea longa sp. nov., an anaerobic bacterium isolated from marine sediment.</title>
        <authorList>
            <person name="Hirano S."/>
            <person name="Terahara T."/>
            <person name="Mori K."/>
            <person name="Hamada M."/>
            <person name="Matsumoto R."/>
            <person name="Kobayashi T."/>
        </authorList>
    </citation>
    <scope>NUCLEOTIDE SEQUENCE</scope>
    <source>
        <strain evidence="1">SH18-1</strain>
    </source>
</reference>
<keyword evidence="2" id="KW-1185">Reference proteome</keyword>
<comment type="caution">
    <text evidence="1">The sequence shown here is derived from an EMBL/GenBank/DDBJ whole genome shotgun (WGS) entry which is preliminary data.</text>
</comment>
<organism evidence="1 2">
    <name type="scientific">Vallitalea longa</name>
    <dbReference type="NCBI Taxonomy" id="2936439"/>
    <lineage>
        <taxon>Bacteria</taxon>
        <taxon>Bacillati</taxon>
        <taxon>Bacillota</taxon>
        <taxon>Clostridia</taxon>
        <taxon>Lachnospirales</taxon>
        <taxon>Vallitaleaceae</taxon>
        <taxon>Vallitalea</taxon>
    </lineage>
</organism>
<evidence type="ECO:0000313" key="2">
    <source>
        <dbReference type="Proteomes" id="UP001144256"/>
    </source>
</evidence>
<dbReference type="EMBL" id="BRLB01000011">
    <property type="protein sequence ID" value="GKX30761.1"/>
    <property type="molecule type" value="Genomic_DNA"/>
</dbReference>